<organism evidence="1 2">
    <name type="scientific">Saccharibacillus endophyticus</name>
    <dbReference type="NCBI Taxonomy" id="2060666"/>
    <lineage>
        <taxon>Bacteria</taxon>
        <taxon>Bacillati</taxon>
        <taxon>Bacillota</taxon>
        <taxon>Bacilli</taxon>
        <taxon>Bacillales</taxon>
        <taxon>Paenibacillaceae</taxon>
        <taxon>Saccharibacillus</taxon>
    </lineage>
</organism>
<keyword evidence="2" id="KW-1185">Reference proteome</keyword>
<comment type="caution">
    <text evidence="1">The sequence shown here is derived from an EMBL/GenBank/DDBJ whole genome shotgun (WGS) entry which is preliminary data.</text>
</comment>
<dbReference type="Gene3D" id="1.20.910.10">
    <property type="entry name" value="Heme oxygenase-like"/>
    <property type="match status" value="1"/>
</dbReference>
<protein>
    <recommendedName>
        <fullName evidence="3">Biliverdin-producing heme oxygenase</fullName>
    </recommendedName>
</protein>
<proteinExistence type="predicted"/>
<dbReference type="SUPFAM" id="SSF48613">
    <property type="entry name" value="Heme oxygenase-like"/>
    <property type="match status" value="1"/>
</dbReference>
<dbReference type="EMBL" id="BMDD01000001">
    <property type="protein sequence ID" value="GGH69117.1"/>
    <property type="molecule type" value="Genomic_DNA"/>
</dbReference>
<accession>A0ABQ1ZM41</accession>
<dbReference type="CDD" id="cd19166">
    <property type="entry name" value="HemeO-bac"/>
    <property type="match status" value="1"/>
</dbReference>
<dbReference type="InterPro" id="IPR016053">
    <property type="entry name" value="Haem_Oase-like"/>
</dbReference>
<dbReference type="InterPro" id="IPR016084">
    <property type="entry name" value="Haem_Oase-like_multi-hlx"/>
</dbReference>
<reference evidence="2" key="1">
    <citation type="journal article" date="2019" name="Int. J. Syst. Evol. Microbiol.">
        <title>The Global Catalogue of Microorganisms (GCM) 10K type strain sequencing project: providing services to taxonomists for standard genome sequencing and annotation.</title>
        <authorList>
            <consortium name="The Broad Institute Genomics Platform"/>
            <consortium name="The Broad Institute Genome Sequencing Center for Infectious Disease"/>
            <person name="Wu L."/>
            <person name="Ma J."/>
        </authorList>
    </citation>
    <scope>NUCLEOTIDE SEQUENCE [LARGE SCALE GENOMIC DNA]</scope>
    <source>
        <strain evidence="2">CCM 8702</strain>
    </source>
</reference>
<evidence type="ECO:0008006" key="3">
    <source>
        <dbReference type="Google" id="ProtNLM"/>
    </source>
</evidence>
<evidence type="ECO:0000313" key="2">
    <source>
        <dbReference type="Proteomes" id="UP000605427"/>
    </source>
</evidence>
<gene>
    <name evidence="1" type="ORF">GCM10007362_03840</name>
</gene>
<evidence type="ECO:0000313" key="1">
    <source>
        <dbReference type="EMBL" id="GGH69117.1"/>
    </source>
</evidence>
<name>A0ABQ1ZM41_9BACL</name>
<sequence>MTANILERLRNESAPYHDRVEANPYASAIMAGTIELNEYKHYLEMFYGFIAPLEQRAAESPGLSASAYDLESRRKTPMLEKDLAQLGTSGNQLQQLPVCKELPDLSTPEKILGCFYVIEGSTMGGQMITKKLSRLLPISTDAGLAYFNAYGEESRTRWGDYRELLTHAGQNEESRDEVVRSALETFGLLERWFDERTQS</sequence>
<dbReference type="RefSeq" id="WP_172238275.1">
    <property type="nucleotide sequence ID" value="NZ_BMDD01000001.1"/>
</dbReference>
<dbReference type="Pfam" id="PF01126">
    <property type="entry name" value="Heme_oxygenase"/>
    <property type="match status" value="1"/>
</dbReference>
<dbReference type="Proteomes" id="UP000605427">
    <property type="component" value="Unassembled WGS sequence"/>
</dbReference>